<accession>A0A6C0AKR3</accession>
<evidence type="ECO:0000256" key="4">
    <source>
        <dbReference type="ARBA" id="ARBA00025707"/>
    </source>
</evidence>
<evidence type="ECO:0000256" key="3">
    <source>
        <dbReference type="ARBA" id="ARBA00022679"/>
    </source>
</evidence>
<evidence type="ECO:0000256" key="1">
    <source>
        <dbReference type="ARBA" id="ARBA00005189"/>
    </source>
</evidence>
<dbReference type="InterPro" id="IPR029063">
    <property type="entry name" value="SAM-dependent_MTases_sf"/>
</dbReference>
<evidence type="ECO:0000256" key="2">
    <source>
        <dbReference type="ARBA" id="ARBA00022603"/>
    </source>
</evidence>
<dbReference type="Pfam" id="PF13847">
    <property type="entry name" value="Methyltransf_31"/>
    <property type="match status" value="1"/>
</dbReference>
<evidence type="ECO:0000256" key="5">
    <source>
        <dbReference type="SAM" id="Phobius"/>
    </source>
</evidence>
<feature type="transmembrane region" description="Helical" evidence="5">
    <location>
        <begin position="257"/>
        <end position="277"/>
    </location>
</feature>
<dbReference type="InterPro" id="IPR025714">
    <property type="entry name" value="Methyltranfer_dom"/>
</dbReference>
<name>A0A6C0AKR3_9ZZZZ</name>
<dbReference type="Gene3D" id="3.40.50.150">
    <property type="entry name" value="Vaccinia Virus protein VP39"/>
    <property type="match status" value="1"/>
</dbReference>
<comment type="pathway">
    <text evidence="4">Phospholipid metabolism.</text>
</comment>
<keyword evidence="2" id="KW-0489">Methyltransferase</keyword>
<dbReference type="AlphaFoldDB" id="A0A6C0AKR3"/>
<comment type="pathway">
    <text evidence="1">Lipid metabolism.</text>
</comment>
<keyword evidence="5" id="KW-1133">Transmembrane helix</keyword>
<feature type="domain" description="Methyltransferase" evidence="6">
    <location>
        <begin position="103"/>
        <end position="224"/>
    </location>
</feature>
<dbReference type="PANTHER" id="PTHR44307">
    <property type="entry name" value="PHOSPHOETHANOLAMINE METHYLTRANSFERASE"/>
    <property type="match status" value="1"/>
</dbReference>
<reference evidence="7" key="1">
    <citation type="journal article" date="2020" name="Nature">
        <title>Giant virus diversity and host interactions through global metagenomics.</title>
        <authorList>
            <person name="Schulz F."/>
            <person name="Roux S."/>
            <person name="Paez-Espino D."/>
            <person name="Jungbluth S."/>
            <person name="Walsh D.A."/>
            <person name="Denef V.J."/>
            <person name="McMahon K.D."/>
            <person name="Konstantinidis K.T."/>
            <person name="Eloe-Fadrosh E.A."/>
            <person name="Kyrpides N.C."/>
            <person name="Woyke T."/>
        </authorList>
    </citation>
    <scope>NUCLEOTIDE SEQUENCE</scope>
    <source>
        <strain evidence="7">GVMAG-S-1039698-54</strain>
    </source>
</reference>
<sequence>MMKVIFLVLLFILVIHLFYKYCIYKLMLSLGKYDFPIDVSNNELYKWDKLYYENKDAEGNYYDKVDYNSSKWCVNEKSHNAIILRPSYFHNTYYYETKIMDIKNDDVILDCGFGNGDFCEYLMSNYKNITYYGISNSKTQVDFVKNRFKNNKNINIIFDTYDNLKKHFNKPTINKVFFIESHGYSNNRLELFKQVYNLLLPGGKMYIKSPCFKPNTNKNIVKNNISVWAWNWSLVDANLYDMYKAGFSNIKYKNKNYSSLLISYSMKLFLSMIYVLFNLCNGYLYKKYNKFYTLPTYGLFKTAMNLDILVSIAEK</sequence>
<protein>
    <recommendedName>
        <fullName evidence="6">Methyltransferase domain-containing protein</fullName>
    </recommendedName>
</protein>
<keyword evidence="5" id="KW-0472">Membrane</keyword>
<dbReference type="EMBL" id="MN740675">
    <property type="protein sequence ID" value="QHS80063.1"/>
    <property type="molecule type" value="Genomic_DNA"/>
</dbReference>
<organism evidence="7">
    <name type="scientific">viral metagenome</name>
    <dbReference type="NCBI Taxonomy" id="1070528"/>
    <lineage>
        <taxon>unclassified sequences</taxon>
        <taxon>metagenomes</taxon>
        <taxon>organismal metagenomes</taxon>
    </lineage>
</organism>
<dbReference type="SUPFAM" id="SSF53335">
    <property type="entry name" value="S-adenosyl-L-methionine-dependent methyltransferases"/>
    <property type="match status" value="1"/>
</dbReference>
<proteinExistence type="predicted"/>
<keyword evidence="3" id="KW-0808">Transferase</keyword>
<evidence type="ECO:0000259" key="6">
    <source>
        <dbReference type="Pfam" id="PF13847"/>
    </source>
</evidence>
<evidence type="ECO:0000313" key="7">
    <source>
        <dbReference type="EMBL" id="QHS80063.1"/>
    </source>
</evidence>
<dbReference type="GO" id="GO:0032259">
    <property type="term" value="P:methylation"/>
    <property type="evidence" value="ECO:0007669"/>
    <property type="project" value="UniProtKB-KW"/>
</dbReference>
<dbReference type="PANTHER" id="PTHR44307:SF2">
    <property type="entry name" value="PHOSPHOETHANOLAMINE METHYLTRANSFERASE ISOFORM X1"/>
    <property type="match status" value="1"/>
</dbReference>
<dbReference type="GO" id="GO:0008168">
    <property type="term" value="F:methyltransferase activity"/>
    <property type="evidence" value="ECO:0007669"/>
    <property type="project" value="UniProtKB-KW"/>
</dbReference>
<keyword evidence="5" id="KW-0812">Transmembrane</keyword>